<evidence type="ECO:0000313" key="2">
    <source>
        <dbReference type="Proteomes" id="UP001460270"/>
    </source>
</evidence>
<gene>
    <name evidence="1" type="ORF">WMY93_025944</name>
</gene>
<accession>A0AAW0N707</accession>
<proteinExistence type="predicted"/>
<evidence type="ECO:0000313" key="1">
    <source>
        <dbReference type="EMBL" id="KAK7886323.1"/>
    </source>
</evidence>
<name>A0AAW0N707_9GOBI</name>
<protein>
    <submittedName>
        <fullName evidence="1">Uncharacterized protein</fullName>
    </submittedName>
</protein>
<reference evidence="2" key="1">
    <citation type="submission" date="2024-04" db="EMBL/GenBank/DDBJ databases">
        <title>Salinicola lusitanus LLJ914,a marine bacterium isolated from the Okinawa Trough.</title>
        <authorList>
            <person name="Li J."/>
        </authorList>
    </citation>
    <scope>NUCLEOTIDE SEQUENCE [LARGE SCALE GENOMIC DNA]</scope>
</reference>
<dbReference type="Proteomes" id="UP001460270">
    <property type="component" value="Unassembled WGS sequence"/>
</dbReference>
<organism evidence="1 2">
    <name type="scientific">Mugilogobius chulae</name>
    <name type="common">yellowstripe goby</name>
    <dbReference type="NCBI Taxonomy" id="88201"/>
    <lineage>
        <taxon>Eukaryota</taxon>
        <taxon>Metazoa</taxon>
        <taxon>Chordata</taxon>
        <taxon>Craniata</taxon>
        <taxon>Vertebrata</taxon>
        <taxon>Euteleostomi</taxon>
        <taxon>Actinopterygii</taxon>
        <taxon>Neopterygii</taxon>
        <taxon>Teleostei</taxon>
        <taxon>Neoteleostei</taxon>
        <taxon>Acanthomorphata</taxon>
        <taxon>Gobiaria</taxon>
        <taxon>Gobiiformes</taxon>
        <taxon>Gobioidei</taxon>
        <taxon>Gobiidae</taxon>
        <taxon>Gobionellinae</taxon>
        <taxon>Mugilogobius</taxon>
    </lineage>
</organism>
<comment type="caution">
    <text evidence="1">The sequence shown here is derived from an EMBL/GenBank/DDBJ whole genome shotgun (WGS) entry which is preliminary data.</text>
</comment>
<sequence length="107" mass="11487">MAALVSLGNQLATITSRSNLDCSSVVGTSLSTSHSLPTRTLVHVLVRATVRRHTQMSYIRLDGSHDDESEGEAVSLETAPPELLLRSELRFVMSSSVLLPSPSHNCG</sequence>
<dbReference type="AlphaFoldDB" id="A0AAW0N707"/>
<dbReference type="EMBL" id="JBBPFD010000019">
    <property type="protein sequence ID" value="KAK7886323.1"/>
    <property type="molecule type" value="Genomic_DNA"/>
</dbReference>
<keyword evidence="2" id="KW-1185">Reference proteome</keyword>